<comment type="subcellular location">
    <subcellularLocation>
        <location evidence="1">Membrane</location>
        <topology evidence="1">Multi-pass membrane protein</topology>
    </subcellularLocation>
</comment>
<protein>
    <recommendedName>
        <fullName evidence="8">Rhodopsin domain-containing protein</fullName>
    </recommendedName>
</protein>
<dbReference type="PANTHER" id="PTHR33048:SF19">
    <property type="entry name" value="MEMBRANE PROTEIN PTH11-LIKE, PUTATIVE (AFU_ORTHOLOGUE AFUA_1G14080)-RELATED"/>
    <property type="match status" value="1"/>
</dbReference>
<gene>
    <name evidence="9" type="ORF">N658DRAFT_486193</name>
</gene>
<evidence type="ECO:0000256" key="1">
    <source>
        <dbReference type="ARBA" id="ARBA00004141"/>
    </source>
</evidence>
<keyword evidence="10" id="KW-1185">Reference proteome</keyword>
<keyword evidence="4 7" id="KW-0472">Membrane</keyword>
<proteinExistence type="inferred from homology"/>
<evidence type="ECO:0000256" key="3">
    <source>
        <dbReference type="ARBA" id="ARBA00022989"/>
    </source>
</evidence>
<dbReference type="EMBL" id="MU863636">
    <property type="protein sequence ID" value="KAK4101140.1"/>
    <property type="molecule type" value="Genomic_DNA"/>
</dbReference>
<feature type="transmembrane region" description="Helical" evidence="7">
    <location>
        <begin position="20"/>
        <end position="43"/>
    </location>
</feature>
<evidence type="ECO:0000256" key="2">
    <source>
        <dbReference type="ARBA" id="ARBA00022692"/>
    </source>
</evidence>
<feature type="region of interest" description="Disordered" evidence="6">
    <location>
        <begin position="454"/>
        <end position="473"/>
    </location>
</feature>
<sequence length="473" mass="51146">MGLYSSPPPARPFSEDKATLLTSWWITAMCAVVIILRLIGRYIRVEMLFVEDRIAALALIPLLLRMAFVHPILVYGTNNVLLDDPLQLSSTKIDHRSIASRLVLVSRILHPAVLWVLKVVTLEFFNRLFGHTGKRRYTLLLRLSRAFLAATFLAIIIADLAECQPVARYWQVVPDPGGSCRQGYAHLLASTACNVATDLLLVALPVPIVVRSRLSPGRKALLVLLFGLHLLTVAVAVYRVPDILREGGYQPTRTMWASAEILVATFAANALTIGTFVRDTGAKKKKFRYQRQSDSGLRSAKRESRTGTAAGRKVSWNDPDSDGEGEGEGEGAAADQRLRKGGGTQEGSKHGVIVTNINSDAGRPQPQTDRRGGSISRTESQDSLIPRGRYNTPATEEGGVMKTTTVNITVSQVAEPGYSCTAEAAGLMLRPADGVVTASARGRARGATIPLRELEPLSQPGAGAQGLKAEHGT</sequence>
<feature type="compositionally biased region" description="Acidic residues" evidence="6">
    <location>
        <begin position="319"/>
        <end position="329"/>
    </location>
</feature>
<dbReference type="AlphaFoldDB" id="A0AAN6T111"/>
<dbReference type="PANTHER" id="PTHR33048">
    <property type="entry name" value="PTH11-LIKE INTEGRAL MEMBRANE PROTEIN (AFU_ORTHOLOGUE AFUA_5G11245)"/>
    <property type="match status" value="1"/>
</dbReference>
<organism evidence="9 10">
    <name type="scientific">Parathielavia hyrcaniae</name>
    <dbReference type="NCBI Taxonomy" id="113614"/>
    <lineage>
        <taxon>Eukaryota</taxon>
        <taxon>Fungi</taxon>
        <taxon>Dikarya</taxon>
        <taxon>Ascomycota</taxon>
        <taxon>Pezizomycotina</taxon>
        <taxon>Sordariomycetes</taxon>
        <taxon>Sordariomycetidae</taxon>
        <taxon>Sordariales</taxon>
        <taxon>Chaetomiaceae</taxon>
        <taxon>Parathielavia</taxon>
    </lineage>
</organism>
<dbReference type="Proteomes" id="UP001305647">
    <property type="component" value="Unassembled WGS sequence"/>
</dbReference>
<comment type="caution">
    <text evidence="9">The sequence shown here is derived from an EMBL/GenBank/DDBJ whole genome shotgun (WGS) entry which is preliminary data.</text>
</comment>
<evidence type="ECO:0000313" key="10">
    <source>
        <dbReference type="Proteomes" id="UP001305647"/>
    </source>
</evidence>
<evidence type="ECO:0000256" key="7">
    <source>
        <dbReference type="SAM" id="Phobius"/>
    </source>
</evidence>
<feature type="transmembrane region" description="Helical" evidence="7">
    <location>
        <begin position="55"/>
        <end position="76"/>
    </location>
</feature>
<dbReference type="InterPro" id="IPR049326">
    <property type="entry name" value="Rhodopsin_dom_fungi"/>
</dbReference>
<evidence type="ECO:0000256" key="5">
    <source>
        <dbReference type="ARBA" id="ARBA00038359"/>
    </source>
</evidence>
<evidence type="ECO:0000313" key="9">
    <source>
        <dbReference type="EMBL" id="KAK4101140.1"/>
    </source>
</evidence>
<feature type="transmembrane region" description="Helical" evidence="7">
    <location>
        <begin position="187"/>
        <end position="209"/>
    </location>
</feature>
<feature type="transmembrane region" description="Helical" evidence="7">
    <location>
        <begin position="146"/>
        <end position="167"/>
    </location>
</feature>
<feature type="transmembrane region" description="Helical" evidence="7">
    <location>
        <begin position="255"/>
        <end position="277"/>
    </location>
</feature>
<keyword evidence="3 7" id="KW-1133">Transmembrane helix</keyword>
<keyword evidence="2 7" id="KW-0812">Transmembrane</keyword>
<feature type="region of interest" description="Disordered" evidence="6">
    <location>
        <begin position="287"/>
        <end position="398"/>
    </location>
</feature>
<evidence type="ECO:0000256" key="4">
    <source>
        <dbReference type="ARBA" id="ARBA00023136"/>
    </source>
</evidence>
<reference evidence="9" key="2">
    <citation type="submission" date="2023-05" db="EMBL/GenBank/DDBJ databases">
        <authorList>
            <consortium name="Lawrence Berkeley National Laboratory"/>
            <person name="Steindorff A."/>
            <person name="Hensen N."/>
            <person name="Bonometti L."/>
            <person name="Westerberg I."/>
            <person name="Brannstrom I.O."/>
            <person name="Guillou S."/>
            <person name="Cros-Aarteil S."/>
            <person name="Calhoun S."/>
            <person name="Haridas S."/>
            <person name="Kuo A."/>
            <person name="Mondo S."/>
            <person name="Pangilinan J."/>
            <person name="Riley R."/>
            <person name="Labutti K."/>
            <person name="Andreopoulos B."/>
            <person name="Lipzen A."/>
            <person name="Chen C."/>
            <person name="Yanf M."/>
            <person name="Daum C."/>
            <person name="Ng V."/>
            <person name="Clum A."/>
            <person name="Ohm R."/>
            <person name="Martin F."/>
            <person name="Silar P."/>
            <person name="Natvig D."/>
            <person name="Lalanne C."/>
            <person name="Gautier V."/>
            <person name="Ament-Velasquez S.L."/>
            <person name="Kruys A."/>
            <person name="Hutchinson M.I."/>
            <person name="Powell A.J."/>
            <person name="Barry K."/>
            <person name="Miller A.N."/>
            <person name="Grigoriev I.V."/>
            <person name="Debuchy R."/>
            <person name="Gladieux P."/>
            <person name="Thoren M.H."/>
            <person name="Johannesson H."/>
        </authorList>
    </citation>
    <scope>NUCLEOTIDE SEQUENCE</scope>
    <source>
        <strain evidence="9">CBS 757.83</strain>
    </source>
</reference>
<comment type="similarity">
    <text evidence="5">Belongs to the SAT4 family.</text>
</comment>
<accession>A0AAN6T111</accession>
<name>A0AAN6T111_9PEZI</name>
<dbReference type="InterPro" id="IPR052337">
    <property type="entry name" value="SAT4-like"/>
</dbReference>
<evidence type="ECO:0000259" key="8">
    <source>
        <dbReference type="Pfam" id="PF20684"/>
    </source>
</evidence>
<dbReference type="Pfam" id="PF20684">
    <property type="entry name" value="Fung_rhodopsin"/>
    <property type="match status" value="1"/>
</dbReference>
<evidence type="ECO:0000256" key="6">
    <source>
        <dbReference type="SAM" id="MobiDB-lite"/>
    </source>
</evidence>
<feature type="domain" description="Rhodopsin" evidence="8">
    <location>
        <begin position="36"/>
        <end position="270"/>
    </location>
</feature>
<dbReference type="GO" id="GO:0016020">
    <property type="term" value="C:membrane"/>
    <property type="evidence" value="ECO:0007669"/>
    <property type="project" value="UniProtKB-SubCell"/>
</dbReference>
<feature type="transmembrane region" description="Helical" evidence="7">
    <location>
        <begin position="108"/>
        <end position="125"/>
    </location>
</feature>
<feature type="transmembrane region" description="Helical" evidence="7">
    <location>
        <begin position="221"/>
        <end position="240"/>
    </location>
</feature>
<reference evidence="9" key="1">
    <citation type="journal article" date="2023" name="Mol. Phylogenet. Evol.">
        <title>Genome-scale phylogeny and comparative genomics of the fungal order Sordariales.</title>
        <authorList>
            <person name="Hensen N."/>
            <person name="Bonometti L."/>
            <person name="Westerberg I."/>
            <person name="Brannstrom I.O."/>
            <person name="Guillou S."/>
            <person name="Cros-Aarteil S."/>
            <person name="Calhoun S."/>
            <person name="Haridas S."/>
            <person name="Kuo A."/>
            <person name="Mondo S."/>
            <person name="Pangilinan J."/>
            <person name="Riley R."/>
            <person name="LaButti K."/>
            <person name="Andreopoulos B."/>
            <person name="Lipzen A."/>
            <person name="Chen C."/>
            <person name="Yan M."/>
            <person name="Daum C."/>
            <person name="Ng V."/>
            <person name="Clum A."/>
            <person name="Steindorff A."/>
            <person name="Ohm R.A."/>
            <person name="Martin F."/>
            <person name="Silar P."/>
            <person name="Natvig D.O."/>
            <person name="Lalanne C."/>
            <person name="Gautier V."/>
            <person name="Ament-Velasquez S.L."/>
            <person name="Kruys A."/>
            <person name="Hutchinson M.I."/>
            <person name="Powell A.J."/>
            <person name="Barry K."/>
            <person name="Miller A.N."/>
            <person name="Grigoriev I.V."/>
            <person name="Debuchy R."/>
            <person name="Gladieux P."/>
            <person name="Hiltunen Thoren M."/>
            <person name="Johannesson H."/>
        </authorList>
    </citation>
    <scope>NUCLEOTIDE SEQUENCE</scope>
    <source>
        <strain evidence="9">CBS 757.83</strain>
    </source>
</reference>